<dbReference type="STRING" id="83784.SAMN05192564_102191"/>
<reference evidence="7" key="1">
    <citation type="submission" date="2016-10" db="EMBL/GenBank/DDBJ databases">
        <authorList>
            <person name="Varghese N."/>
            <person name="Submissions S."/>
        </authorList>
    </citation>
    <scope>NUCLEOTIDE SEQUENCE [LARGE SCALE GENOMIC DNA]</scope>
    <source>
        <strain evidence="7">LMG 24000</strain>
    </source>
</reference>
<dbReference type="Pfam" id="PF00171">
    <property type="entry name" value="Aldedh"/>
    <property type="match status" value="1"/>
</dbReference>
<dbReference type="Gene3D" id="3.40.309.10">
    <property type="entry name" value="Aldehyde Dehydrogenase, Chain A, domain 2"/>
    <property type="match status" value="1"/>
</dbReference>
<dbReference type="PROSITE" id="PS00687">
    <property type="entry name" value="ALDEHYDE_DEHYDR_GLU"/>
    <property type="match status" value="1"/>
</dbReference>
<name>A0A1H4C9H0_9BURK</name>
<dbReference type="Proteomes" id="UP000198638">
    <property type="component" value="Unassembled WGS sequence"/>
</dbReference>
<protein>
    <submittedName>
        <fullName evidence="6">Aldehyde dehydrogenase (NAD+)</fullName>
    </submittedName>
</protein>
<organism evidence="6 7">
    <name type="scientific">Paraburkholderia sartisoli</name>
    <dbReference type="NCBI Taxonomy" id="83784"/>
    <lineage>
        <taxon>Bacteria</taxon>
        <taxon>Pseudomonadati</taxon>
        <taxon>Pseudomonadota</taxon>
        <taxon>Betaproteobacteria</taxon>
        <taxon>Burkholderiales</taxon>
        <taxon>Burkholderiaceae</taxon>
        <taxon>Paraburkholderia</taxon>
    </lineage>
</organism>
<dbReference type="RefSeq" id="WP_090531614.1">
    <property type="nucleotide sequence ID" value="NZ_FNRQ01000002.1"/>
</dbReference>
<comment type="similarity">
    <text evidence="1 4">Belongs to the aldehyde dehydrogenase family.</text>
</comment>
<dbReference type="AlphaFoldDB" id="A0A1H4C9H0"/>
<evidence type="ECO:0000256" key="1">
    <source>
        <dbReference type="ARBA" id="ARBA00009986"/>
    </source>
</evidence>
<evidence type="ECO:0000259" key="5">
    <source>
        <dbReference type="Pfam" id="PF00171"/>
    </source>
</evidence>
<dbReference type="FunFam" id="3.40.605.10:FF:000007">
    <property type="entry name" value="NAD/NADP-dependent betaine aldehyde dehydrogenase"/>
    <property type="match status" value="1"/>
</dbReference>
<dbReference type="SUPFAM" id="SSF53720">
    <property type="entry name" value="ALDH-like"/>
    <property type="match status" value="1"/>
</dbReference>
<sequence length="479" mass="50441">MEEAKHFIGSEWSSSTGGGTIDVIDPSDGQPFARLARGTAADIDRAVTAARRAYEGAWGAASAAERGRVLYRLSMLVTACHEELAKLEARDTGKPLRQARADASALARYFEFYAGAADKLHGETLPYQSGYTVFTIREPHGVTGHIVPWNYPMQIFGRSVGAALAAGNACVVKPAEDACLTVLRVAELAAEAGLPAGALNVVTGYGHEAGAALARHPGINHISFTGSPDTGRLVAQMAADNHVPVTLELGGKSPQIVFADADLEAALPVLVSAIVQNAGQTCSAGSRVLIAREIYEPVLDRLGAAFHALRVGPSAADLDCGPLISAKQQQRVWDFLSDAQHDGIAMAAHGEVVAEAPETGFYQAPTLLRDVPPAHRLAREEVFGPVLAAMPFSDEDEAVALANGTPYGLVAGIWTRDGARQLRLARRVRAGQVFINNYGAGGGVELPFGGMGHSGHGREKGFEALYGFTVLKTVAIRHG</sequence>
<evidence type="ECO:0000256" key="3">
    <source>
        <dbReference type="PROSITE-ProRule" id="PRU10007"/>
    </source>
</evidence>
<dbReference type="InterPro" id="IPR016160">
    <property type="entry name" value="Ald_DH_CS_CYS"/>
</dbReference>
<dbReference type="EMBL" id="FNRQ01000002">
    <property type="protein sequence ID" value="SEA57006.1"/>
    <property type="molecule type" value="Genomic_DNA"/>
</dbReference>
<dbReference type="InterPro" id="IPR016161">
    <property type="entry name" value="Ald_DH/histidinol_DH"/>
</dbReference>
<dbReference type="PANTHER" id="PTHR11699">
    <property type="entry name" value="ALDEHYDE DEHYDROGENASE-RELATED"/>
    <property type="match status" value="1"/>
</dbReference>
<keyword evidence="7" id="KW-1185">Reference proteome</keyword>
<dbReference type="InterPro" id="IPR016163">
    <property type="entry name" value="Ald_DH_C"/>
</dbReference>
<evidence type="ECO:0000313" key="6">
    <source>
        <dbReference type="EMBL" id="SEA57006.1"/>
    </source>
</evidence>
<evidence type="ECO:0000313" key="7">
    <source>
        <dbReference type="Proteomes" id="UP000198638"/>
    </source>
</evidence>
<keyword evidence="2 4" id="KW-0560">Oxidoreductase</keyword>
<dbReference type="InterPro" id="IPR029510">
    <property type="entry name" value="Ald_DH_CS_GLU"/>
</dbReference>
<dbReference type="OrthoDB" id="6187633at2"/>
<dbReference type="Gene3D" id="3.40.605.10">
    <property type="entry name" value="Aldehyde Dehydrogenase, Chain A, domain 1"/>
    <property type="match status" value="1"/>
</dbReference>
<evidence type="ECO:0000256" key="2">
    <source>
        <dbReference type="ARBA" id="ARBA00023002"/>
    </source>
</evidence>
<dbReference type="CDD" id="cd07109">
    <property type="entry name" value="ALDH_AAS00426"/>
    <property type="match status" value="1"/>
</dbReference>
<proteinExistence type="inferred from homology"/>
<feature type="active site" evidence="3">
    <location>
        <position position="248"/>
    </location>
</feature>
<dbReference type="PROSITE" id="PS00070">
    <property type="entry name" value="ALDEHYDE_DEHYDR_CYS"/>
    <property type="match status" value="1"/>
</dbReference>
<gene>
    <name evidence="6" type="ORF">SAMN05192564_102191</name>
</gene>
<evidence type="ECO:0000256" key="4">
    <source>
        <dbReference type="RuleBase" id="RU003345"/>
    </source>
</evidence>
<accession>A0A1H4C9H0</accession>
<feature type="domain" description="Aldehyde dehydrogenase" evidence="5">
    <location>
        <begin position="12"/>
        <end position="474"/>
    </location>
</feature>
<dbReference type="InterPro" id="IPR016162">
    <property type="entry name" value="Ald_DH_N"/>
</dbReference>
<dbReference type="InterPro" id="IPR015590">
    <property type="entry name" value="Aldehyde_DH_dom"/>
</dbReference>
<dbReference type="GO" id="GO:0016620">
    <property type="term" value="F:oxidoreductase activity, acting on the aldehyde or oxo group of donors, NAD or NADP as acceptor"/>
    <property type="evidence" value="ECO:0007669"/>
    <property type="project" value="InterPro"/>
</dbReference>